<proteinExistence type="predicted"/>
<keyword evidence="2" id="KW-1185">Reference proteome</keyword>
<evidence type="ECO:0000313" key="2">
    <source>
        <dbReference type="Proteomes" id="UP001626550"/>
    </source>
</evidence>
<evidence type="ECO:0000313" key="1">
    <source>
        <dbReference type="EMBL" id="KAL3316484.1"/>
    </source>
</evidence>
<gene>
    <name evidence="1" type="ORF">Ciccas_004877</name>
</gene>
<reference evidence="1 2" key="1">
    <citation type="submission" date="2024-11" db="EMBL/GenBank/DDBJ databases">
        <title>Adaptive evolution of stress response genes in parasites aligns with host niche diversity.</title>
        <authorList>
            <person name="Hahn C."/>
            <person name="Resl P."/>
        </authorList>
    </citation>
    <scope>NUCLEOTIDE SEQUENCE [LARGE SCALE GENOMIC DNA]</scope>
    <source>
        <strain evidence="1">EGGRZ-B1_66</strain>
        <tissue evidence="1">Body</tissue>
    </source>
</reference>
<dbReference type="Proteomes" id="UP001626550">
    <property type="component" value="Unassembled WGS sequence"/>
</dbReference>
<dbReference type="AlphaFoldDB" id="A0ABD2QAA8"/>
<protein>
    <submittedName>
        <fullName evidence="1">Uncharacterized protein</fullName>
    </submittedName>
</protein>
<comment type="caution">
    <text evidence="1">The sequence shown here is derived from an EMBL/GenBank/DDBJ whole genome shotgun (WGS) entry which is preliminary data.</text>
</comment>
<dbReference type="EMBL" id="JBJKFK010000534">
    <property type="protein sequence ID" value="KAL3316484.1"/>
    <property type="molecule type" value="Genomic_DNA"/>
</dbReference>
<name>A0ABD2QAA8_9PLAT</name>
<sequence>MKTSAVDHFIEVVPLKDIRFPPPQKPILPFKITTGLEIEVCFAFPRDIANQSDNHGLLHTVENSAYYEAWWPATVVKNHCDSVEVTINHPGTIDEKLEQYFQSINKSSNSFKLDQIRAVTSEPYGIDLEKLFKCTVEIPANLKGL</sequence>
<organism evidence="1 2">
    <name type="scientific">Cichlidogyrus casuarinus</name>
    <dbReference type="NCBI Taxonomy" id="1844966"/>
    <lineage>
        <taxon>Eukaryota</taxon>
        <taxon>Metazoa</taxon>
        <taxon>Spiralia</taxon>
        <taxon>Lophotrochozoa</taxon>
        <taxon>Platyhelminthes</taxon>
        <taxon>Monogenea</taxon>
        <taxon>Monopisthocotylea</taxon>
        <taxon>Dactylogyridea</taxon>
        <taxon>Ancyrocephalidae</taxon>
        <taxon>Cichlidogyrus</taxon>
    </lineage>
</organism>
<accession>A0ABD2QAA8</accession>